<dbReference type="HOGENOM" id="CLU_2705255_0_0_1"/>
<evidence type="ECO:0000256" key="1">
    <source>
        <dbReference type="SAM" id="MobiDB-lite"/>
    </source>
</evidence>
<gene>
    <name evidence="2" type="ORF">LEMA_uP050060.1</name>
</gene>
<sequence length="73" mass="7639">MHPTLQPLNTSSLLDRALTKIPSASIQRAAATSAHQNLQAKSPASGFPTTASLPLPDTLVDRSSLGIWSRSGT</sequence>
<evidence type="ECO:0000313" key="2">
    <source>
        <dbReference type="EMBL" id="CBX92300.1"/>
    </source>
</evidence>
<organism evidence="3">
    <name type="scientific">Leptosphaeria maculans (strain JN3 / isolate v23.1.3 / race Av1-4-5-6-7-8)</name>
    <name type="common">Blackleg fungus</name>
    <name type="synonym">Phoma lingam</name>
    <dbReference type="NCBI Taxonomy" id="985895"/>
    <lineage>
        <taxon>Eukaryota</taxon>
        <taxon>Fungi</taxon>
        <taxon>Dikarya</taxon>
        <taxon>Ascomycota</taxon>
        <taxon>Pezizomycotina</taxon>
        <taxon>Dothideomycetes</taxon>
        <taxon>Pleosporomycetidae</taxon>
        <taxon>Pleosporales</taxon>
        <taxon>Pleosporineae</taxon>
        <taxon>Leptosphaeriaceae</taxon>
        <taxon>Plenodomus</taxon>
        <taxon>Plenodomus lingam/Leptosphaeria maculans species complex</taxon>
    </lineage>
</organism>
<dbReference type="VEuPathDB" id="FungiDB:LEMA_uP050060.1"/>
<feature type="compositionally biased region" description="Polar residues" evidence="1">
    <location>
        <begin position="33"/>
        <end position="52"/>
    </location>
</feature>
<dbReference type="InParanoid" id="E4ZLE1"/>
<reference evidence="3" key="1">
    <citation type="journal article" date="2011" name="Nat. Commun.">
        <title>Effector diversification within compartments of the Leptosphaeria maculans genome affected by Repeat-Induced Point mutations.</title>
        <authorList>
            <person name="Rouxel T."/>
            <person name="Grandaubert J."/>
            <person name="Hane J.K."/>
            <person name="Hoede C."/>
            <person name="van de Wouw A.P."/>
            <person name="Couloux A."/>
            <person name="Dominguez V."/>
            <person name="Anthouard V."/>
            <person name="Bally P."/>
            <person name="Bourras S."/>
            <person name="Cozijnsen A.J."/>
            <person name="Ciuffetti L.M."/>
            <person name="Degrave A."/>
            <person name="Dilmaghani A."/>
            <person name="Duret L."/>
            <person name="Fudal I."/>
            <person name="Goodwin S.B."/>
            <person name="Gout L."/>
            <person name="Glaser N."/>
            <person name="Linglin J."/>
            <person name="Kema G.H.J."/>
            <person name="Lapalu N."/>
            <person name="Lawrence C.B."/>
            <person name="May K."/>
            <person name="Meyer M."/>
            <person name="Ollivier B."/>
            <person name="Poulain J."/>
            <person name="Schoch C.L."/>
            <person name="Simon A."/>
            <person name="Spatafora J.W."/>
            <person name="Stachowiak A."/>
            <person name="Turgeon B.G."/>
            <person name="Tyler B.M."/>
            <person name="Vincent D."/>
            <person name="Weissenbach J."/>
            <person name="Amselem J."/>
            <person name="Quesneville H."/>
            <person name="Oliver R.P."/>
            <person name="Wincker P."/>
            <person name="Balesdent M.-H."/>
            <person name="Howlett B.J."/>
        </authorList>
    </citation>
    <scope>NUCLEOTIDE SEQUENCE [LARGE SCALE GENOMIC DNA]</scope>
    <source>
        <strain evidence="3">JN3 / isolate v23.1.3 / race Av1-4-5-6-7-8</strain>
    </source>
</reference>
<proteinExistence type="predicted"/>
<evidence type="ECO:0000313" key="3">
    <source>
        <dbReference type="Proteomes" id="UP000002668"/>
    </source>
</evidence>
<name>E4ZLE1_LEPMJ</name>
<feature type="region of interest" description="Disordered" evidence="1">
    <location>
        <begin position="32"/>
        <end position="55"/>
    </location>
</feature>
<dbReference type="AlphaFoldDB" id="E4ZLE1"/>
<accession>E4ZLE1</accession>
<keyword evidence="3" id="KW-1185">Reference proteome</keyword>
<protein>
    <submittedName>
        <fullName evidence="2">Predicted protein</fullName>
    </submittedName>
</protein>
<dbReference type="EMBL" id="FP929094">
    <property type="protein sequence ID" value="CBX92300.1"/>
    <property type="molecule type" value="Genomic_DNA"/>
</dbReference>
<dbReference type="Proteomes" id="UP000002668">
    <property type="component" value="Genome"/>
</dbReference>